<organism evidence="3 4">
    <name type="scientific">Nitrosococcus halophilus (strain Nc4)</name>
    <dbReference type="NCBI Taxonomy" id="472759"/>
    <lineage>
        <taxon>Bacteria</taxon>
        <taxon>Pseudomonadati</taxon>
        <taxon>Pseudomonadota</taxon>
        <taxon>Gammaproteobacteria</taxon>
        <taxon>Chromatiales</taxon>
        <taxon>Chromatiaceae</taxon>
        <taxon>Nitrosococcus</taxon>
    </lineage>
</organism>
<keyword evidence="2" id="KW-0812">Transmembrane</keyword>
<accession>D5BUS4</accession>
<keyword evidence="4" id="KW-1185">Reference proteome</keyword>
<evidence type="ECO:0000313" key="3">
    <source>
        <dbReference type="EMBL" id="ADE13474.1"/>
    </source>
</evidence>
<keyword evidence="2" id="KW-0472">Membrane</keyword>
<keyword evidence="2" id="KW-1133">Transmembrane helix</keyword>
<gene>
    <name evidence="3" type="ordered locus">Nhal_0273</name>
</gene>
<protein>
    <submittedName>
        <fullName evidence="3">Uncharacterized protein</fullName>
    </submittedName>
</protein>
<reference evidence="4" key="1">
    <citation type="submission" date="2010-04" db="EMBL/GenBank/DDBJ databases">
        <title>Complete genome sequence of Nitrosococcus halophilus Nc4, a salt-adapted, aerobic obligate ammonia-oxidizing sulfur purple bacterium.</title>
        <authorList>
            <consortium name="US DOE Joint Genome Institute"/>
            <person name="Campbell M.A."/>
            <person name="Malfatti S.A."/>
            <person name="Chain P.S.G."/>
            <person name="Heidelberg J.F."/>
            <person name="Ward B.B."/>
            <person name="Klotz M.G."/>
        </authorList>
    </citation>
    <scope>NUCLEOTIDE SEQUENCE [LARGE SCALE GENOMIC DNA]</scope>
    <source>
        <strain evidence="4">Nc4</strain>
    </source>
</reference>
<evidence type="ECO:0000256" key="2">
    <source>
        <dbReference type="SAM" id="Phobius"/>
    </source>
</evidence>
<dbReference type="KEGG" id="nhl:Nhal_0273"/>
<proteinExistence type="predicted"/>
<feature type="compositionally biased region" description="Basic residues" evidence="1">
    <location>
        <begin position="56"/>
        <end position="67"/>
    </location>
</feature>
<evidence type="ECO:0000313" key="4">
    <source>
        <dbReference type="Proteomes" id="UP000001844"/>
    </source>
</evidence>
<dbReference type="HOGENOM" id="CLU_2808067_0_0_6"/>
<evidence type="ECO:0000256" key="1">
    <source>
        <dbReference type="SAM" id="MobiDB-lite"/>
    </source>
</evidence>
<dbReference type="AlphaFoldDB" id="D5BUS4"/>
<feature type="transmembrane region" description="Helical" evidence="2">
    <location>
        <begin position="29"/>
        <end position="46"/>
    </location>
</feature>
<dbReference type="EMBL" id="CP001798">
    <property type="protein sequence ID" value="ADE13474.1"/>
    <property type="molecule type" value="Genomic_DNA"/>
</dbReference>
<dbReference type="STRING" id="472759.Nhal_0273"/>
<feature type="region of interest" description="Disordered" evidence="1">
    <location>
        <begin position="48"/>
        <end position="67"/>
    </location>
</feature>
<dbReference type="Proteomes" id="UP000001844">
    <property type="component" value="Chromosome"/>
</dbReference>
<sequence length="67" mass="7801">MIYLLIFYLSFAFVLYFVARKKGREPVFWAGLGFFFGPFALIPLLFSQPPRDSKKLPRKKKSGKRVA</sequence>
<name>D5BUS4_NITHN</name>